<sequence length="35" mass="3994">MTSNRNTYNRKFKDKIIQLSHGDGGIKTSDLINNL</sequence>
<evidence type="ECO:0000313" key="1">
    <source>
        <dbReference type="EMBL" id="GAI00015.1"/>
    </source>
</evidence>
<protein>
    <recommendedName>
        <fullName evidence="2">Transposase</fullName>
    </recommendedName>
</protein>
<proteinExistence type="predicted"/>
<dbReference type="AlphaFoldDB" id="X1LC83"/>
<evidence type="ECO:0008006" key="2">
    <source>
        <dbReference type="Google" id="ProtNLM"/>
    </source>
</evidence>
<reference evidence="1" key="1">
    <citation type="journal article" date="2014" name="Front. Microbiol.">
        <title>High frequency of phylogenetically diverse reductive dehalogenase-homologous genes in deep subseafloor sedimentary metagenomes.</title>
        <authorList>
            <person name="Kawai M."/>
            <person name="Futagami T."/>
            <person name="Toyoda A."/>
            <person name="Takaki Y."/>
            <person name="Nishi S."/>
            <person name="Hori S."/>
            <person name="Arai W."/>
            <person name="Tsubouchi T."/>
            <person name="Morono Y."/>
            <person name="Uchiyama I."/>
            <person name="Ito T."/>
            <person name="Fujiyama A."/>
            <person name="Inagaki F."/>
            <person name="Takami H."/>
        </authorList>
    </citation>
    <scope>NUCLEOTIDE SEQUENCE</scope>
    <source>
        <strain evidence="1">Expedition CK06-06</strain>
    </source>
</reference>
<dbReference type="EMBL" id="BARU01046183">
    <property type="protein sequence ID" value="GAI00015.1"/>
    <property type="molecule type" value="Genomic_DNA"/>
</dbReference>
<gene>
    <name evidence="1" type="ORF">S03H2_69773</name>
</gene>
<name>X1LC83_9ZZZZ</name>
<comment type="caution">
    <text evidence="1">The sequence shown here is derived from an EMBL/GenBank/DDBJ whole genome shotgun (WGS) entry which is preliminary data.</text>
</comment>
<accession>X1LC83</accession>
<feature type="non-terminal residue" evidence="1">
    <location>
        <position position="35"/>
    </location>
</feature>
<organism evidence="1">
    <name type="scientific">marine sediment metagenome</name>
    <dbReference type="NCBI Taxonomy" id="412755"/>
    <lineage>
        <taxon>unclassified sequences</taxon>
        <taxon>metagenomes</taxon>
        <taxon>ecological metagenomes</taxon>
    </lineage>
</organism>